<evidence type="ECO:0000256" key="1">
    <source>
        <dbReference type="SAM" id="MobiDB-lite"/>
    </source>
</evidence>
<name>A0AA40GHG4_9HYME</name>
<dbReference type="AlphaFoldDB" id="A0AA40GHG4"/>
<accession>A0AA40GHG4</accession>
<keyword evidence="3" id="KW-1185">Reference proteome</keyword>
<feature type="non-terminal residue" evidence="2">
    <location>
        <position position="72"/>
    </location>
</feature>
<dbReference type="Proteomes" id="UP001177670">
    <property type="component" value="Unassembled WGS sequence"/>
</dbReference>
<feature type="compositionally biased region" description="Basic and acidic residues" evidence="1">
    <location>
        <begin position="1"/>
        <end position="10"/>
    </location>
</feature>
<organism evidence="2 3">
    <name type="scientific">Melipona bicolor</name>
    <dbReference type="NCBI Taxonomy" id="60889"/>
    <lineage>
        <taxon>Eukaryota</taxon>
        <taxon>Metazoa</taxon>
        <taxon>Ecdysozoa</taxon>
        <taxon>Arthropoda</taxon>
        <taxon>Hexapoda</taxon>
        <taxon>Insecta</taxon>
        <taxon>Pterygota</taxon>
        <taxon>Neoptera</taxon>
        <taxon>Endopterygota</taxon>
        <taxon>Hymenoptera</taxon>
        <taxon>Apocrita</taxon>
        <taxon>Aculeata</taxon>
        <taxon>Apoidea</taxon>
        <taxon>Anthophila</taxon>
        <taxon>Apidae</taxon>
        <taxon>Melipona</taxon>
    </lineage>
</organism>
<evidence type="ECO:0000313" key="3">
    <source>
        <dbReference type="Proteomes" id="UP001177670"/>
    </source>
</evidence>
<proteinExistence type="predicted"/>
<dbReference type="EMBL" id="JAHYIQ010000001">
    <property type="protein sequence ID" value="KAK1137891.1"/>
    <property type="molecule type" value="Genomic_DNA"/>
</dbReference>
<feature type="region of interest" description="Disordered" evidence="1">
    <location>
        <begin position="1"/>
        <end position="24"/>
    </location>
</feature>
<gene>
    <name evidence="2" type="ORF">K0M31_002385</name>
</gene>
<comment type="caution">
    <text evidence="2">The sequence shown here is derived from an EMBL/GenBank/DDBJ whole genome shotgun (WGS) entry which is preliminary data.</text>
</comment>
<reference evidence="2" key="1">
    <citation type="submission" date="2021-10" db="EMBL/GenBank/DDBJ databases">
        <title>Melipona bicolor Genome sequencing and assembly.</title>
        <authorList>
            <person name="Araujo N.S."/>
            <person name="Arias M.C."/>
        </authorList>
    </citation>
    <scope>NUCLEOTIDE SEQUENCE</scope>
    <source>
        <strain evidence="2">USP_2M_L1-L4_2017</strain>
        <tissue evidence="2">Whole body</tissue>
    </source>
</reference>
<evidence type="ECO:0000313" key="2">
    <source>
        <dbReference type="EMBL" id="KAK1137891.1"/>
    </source>
</evidence>
<protein>
    <submittedName>
        <fullName evidence="2">Uncharacterized protein</fullName>
    </submittedName>
</protein>
<sequence>MNRRNCEEQRTPAANPSNVVPPRWVGNNARHPGQGTFTRNAALLVSETESNFALMHSPWDQLEDERGGVGFP</sequence>